<proteinExistence type="predicted"/>
<dbReference type="PROSITE" id="PS51746">
    <property type="entry name" value="PPM_2"/>
    <property type="match status" value="1"/>
</dbReference>
<name>A0ABT1BMX9_9BURK</name>
<dbReference type="Proteomes" id="UP001204851">
    <property type="component" value="Unassembled WGS sequence"/>
</dbReference>
<comment type="caution">
    <text evidence="2">The sequence shown here is derived from an EMBL/GenBank/DDBJ whole genome shotgun (WGS) entry which is preliminary data.</text>
</comment>
<sequence>MPLRLEYSSALDVGRARHNNEDAVLIDPSLGLCILADGMGGYNAGEVASEMATKTMRDTFRQWLLSLTQAPAEAEVARALIAAAQEANRQVFTAANTVAAYAGMGTTLVAAVFERQHVWIGHLGDSRAYRLRNGRIAQLTRDHSLLQEQVDAGLLTQEEAAYALHRNLVTRAIGVEPQVVLEVHPHDVKAGDTILLCSDGLSDMLSDTQIAQVLQINNSLDEQAAALVEAANAAGGRDNISVILAKLH</sequence>
<dbReference type="Pfam" id="PF13672">
    <property type="entry name" value="PP2C_2"/>
    <property type="match status" value="1"/>
</dbReference>
<evidence type="ECO:0000313" key="2">
    <source>
        <dbReference type="EMBL" id="MCO5977574.1"/>
    </source>
</evidence>
<dbReference type="Gene3D" id="3.60.40.10">
    <property type="entry name" value="PPM-type phosphatase domain"/>
    <property type="match status" value="1"/>
</dbReference>
<dbReference type="RefSeq" id="WP_252770080.1">
    <property type="nucleotide sequence ID" value="NZ_JAMXMC010000007.1"/>
</dbReference>
<protein>
    <submittedName>
        <fullName evidence="2">Stp1/IreP family PP2C-type Ser/Thr phosphatase</fullName>
    </submittedName>
</protein>
<dbReference type="InterPro" id="IPR036457">
    <property type="entry name" value="PPM-type-like_dom_sf"/>
</dbReference>
<dbReference type="PANTHER" id="PTHR47992">
    <property type="entry name" value="PROTEIN PHOSPHATASE"/>
    <property type="match status" value="1"/>
</dbReference>
<evidence type="ECO:0000259" key="1">
    <source>
        <dbReference type="PROSITE" id="PS51746"/>
    </source>
</evidence>
<dbReference type="SUPFAM" id="SSF81606">
    <property type="entry name" value="PP2C-like"/>
    <property type="match status" value="1"/>
</dbReference>
<dbReference type="EMBL" id="JAMXMC010000007">
    <property type="protein sequence ID" value="MCO5977574.1"/>
    <property type="molecule type" value="Genomic_DNA"/>
</dbReference>
<dbReference type="InterPro" id="IPR001932">
    <property type="entry name" value="PPM-type_phosphatase-like_dom"/>
</dbReference>
<accession>A0ABT1BMX9</accession>
<dbReference type="SMART" id="SM00331">
    <property type="entry name" value="PP2C_SIG"/>
    <property type="match status" value="1"/>
</dbReference>
<dbReference type="CDD" id="cd00143">
    <property type="entry name" value="PP2Cc"/>
    <property type="match status" value="1"/>
</dbReference>
<dbReference type="SMART" id="SM00332">
    <property type="entry name" value="PP2Cc"/>
    <property type="match status" value="1"/>
</dbReference>
<gene>
    <name evidence="2" type="ORF">M0L44_12770</name>
</gene>
<keyword evidence="3" id="KW-1185">Reference proteome</keyword>
<evidence type="ECO:0000313" key="3">
    <source>
        <dbReference type="Proteomes" id="UP001204851"/>
    </source>
</evidence>
<feature type="domain" description="PPM-type phosphatase" evidence="1">
    <location>
        <begin position="6"/>
        <end position="247"/>
    </location>
</feature>
<organism evidence="2 3">
    <name type="scientific">Ideonella oryzae</name>
    <dbReference type="NCBI Taxonomy" id="2937441"/>
    <lineage>
        <taxon>Bacteria</taxon>
        <taxon>Pseudomonadati</taxon>
        <taxon>Pseudomonadota</taxon>
        <taxon>Betaproteobacteria</taxon>
        <taxon>Burkholderiales</taxon>
        <taxon>Sphaerotilaceae</taxon>
        <taxon>Ideonella</taxon>
    </lineage>
</organism>
<dbReference type="NCBIfam" id="NF033484">
    <property type="entry name" value="Stp1_PP2C_phos"/>
    <property type="match status" value="1"/>
</dbReference>
<dbReference type="PROSITE" id="PS50817">
    <property type="entry name" value="INTEIN_N_TER"/>
    <property type="match status" value="1"/>
</dbReference>
<dbReference type="InterPro" id="IPR015655">
    <property type="entry name" value="PP2C"/>
</dbReference>
<dbReference type="InterPro" id="IPR006141">
    <property type="entry name" value="Intein_N"/>
</dbReference>
<reference evidence="2 3" key="1">
    <citation type="submission" date="2022-06" db="EMBL/GenBank/DDBJ databases">
        <title>Ideonella sp. NS12-5 Genome sequencing and assembly.</title>
        <authorList>
            <person name="Jung Y."/>
        </authorList>
    </citation>
    <scope>NUCLEOTIDE SEQUENCE [LARGE SCALE GENOMIC DNA]</scope>
    <source>
        <strain evidence="2 3">NS12-5</strain>
    </source>
</reference>